<protein>
    <recommendedName>
        <fullName evidence="7">Cyclin N-terminal domain-containing protein</fullName>
    </recommendedName>
</protein>
<dbReference type="OMA" id="CREPREL"/>
<dbReference type="OrthoDB" id="62at2759"/>
<gene>
    <name evidence="5" type="ORF">AMAG_13367</name>
</gene>
<keyword evidence="6" id="KW-1185">Reference proteome</keyword>
<feature type="compositionally biased region" description="Polar residues" evidence="2">
    <location>
        <begin position="108"/>
        <end position="126"/>
    </location>
</feature>
<evidence type="ECO:0008006" key="7">
    <source>
        <dbReference type="Google" id="ProtNLM"/>
    </source>
</evidence>
<reference evidence="5 6" key="1">
    <citation type="submission" date="2009-11" db="EMBL/GenBank/DDBJ databases">
        <title>Annotation of Allomyces macrogynus ATCC 38327.</title>
        <authorList>
            <consortium name="The Broad Institute Genome Sequencing Platform"/>
            <person name="Russ C."/>
            <person name="Cuomo C."/>
            <person name="Burger G."/>
            <person name="Gray M.W."/>
            <person name="Holland P.W.H."/>
            <person name="King N."/>
            <person name="Lang F.B.F."/>
            <person name="Roger A.J."/>
            <person name="Ruiz-Trillo I."/>
            <person name="Young S.K."/>
            <person name="Zeng Q."/>
            <person name="Gargeya S."/>
            <person name="Fitzgerald M."/>
            <person name="Haas B."/>
            <person name="Abouelleil A."/>
            <person name="Alvarado L."/>
            <person name="Arachchi H.M."/>
            <person name="Berlin A."/>
            <person name="Chapman S.B."/>
            <person name="Gearin G."/>
            <person name="Goldberg J."/>
            <person name="Griggs A."/>
            <person name="Gujja S."/>
            <person name="Hansen M."/>
            <person name="Heiman D."/>
            <person name="Howarth C."/>
            <person name="Larimer J."/>
            <person name="Lui A."/>
            <person name="MacDonald P.J.P."/>
            <person name="McCowen C."/>
            <person name="Montmayeur A."/>
            <person name="Murphy C."/>
            <person name="Neiman D."/>
            <person name="Pearson M."/>
            <person name="Priest M."/>
            <person name="Roberts A."/>
            <person name="Saif S."/>
            <person name="Shea T."/>
            <person name="Sisk P."/>
            <person name="Stolte C."/>
            <person name="Sykes S."/>
            <person name="Wortman J."/>
            <person name="Nusbaum C."/>
            <person name="Birren B."/>
        </authorList>
    </citation>
    <scope>NUCLEOTIDE SEQUENCE [LARGE SCALE GENOMIC DNA]</scope>
    <source>
        <strain evidence="5 6">ATCC 38327</strain>
    </source>
</reference>
<feature type="compositionally biased region" description="Basic and acidic residues" evidence="2">
    <location>
        <begin position="73"/>
        <end position="82"/>
    </location>
</feature>
<dbReference type="SUPFAM" id="SSF47954">
    <property type="entry name" value="Cyclin-like"/>
    <property type="match status" value="2"/>
</dbReference>
<dbReference type="Pfam" id="PF02984">
    <property type="entry name" value="Cyclin_C"/>
    <property type="match status" value="1"/>
</dbReference>
<feature type="region of interest" description="Disordered" evidence="2">
    <location>
        <begin position="27"/>
        <end position="129"/>
    </location>
</feature>
<evidence type="ECO:0000259" key="4">
    <source>
        <dbReference type="Pfam" id="PF02984"/>
    </source>
</evidence>
<dbReference type="Proteomes" id="UP000054350">
    <property type="component" value="Unassembled WGS sequence"/>
</dbReference>
<dbReference type="Gene3D" id="1.10.472.10">
    <property type="entry name" value="Cyclin-like"/>
    <property type="match status" value="2"/>
</dbReference>
<reference evidence="6" key="2">
    <citation type="submission" date="2009-11" db="EMBL/GenBank/DDBJ databases">
        <title>The Genome Sequence of Allomyces macrogynus strain ATCC 38327.</title>
        <authorList>
            <consortium name="The Broad Institute Genome Sequencing Platform"/>
            <person name="Russ C."/>
            <person name="Cuomo C."/>
            <person name="Shea T."/>
            <person name="Young S.K."/>
            <person name="Zeng Q."/>
            <person name="Koehrsen M."/>
            <person name="Haas B."/>
            <person name="Borodovsky M."/>
            <person name="Guigo R."/>
            <person name="Alvarado L."/>
            <person name="Berlin A."/>
            <person name="Borenstein D."/>
            <person name="Chen Z."/>
            <person name="Engels R."/>
            <person name="Freedman E."/>
            <person name="Gellesch M."/>
            <person name="Goldberg J."/>
            <person name="Griggs A."/>
            <person name="Gujja S."/>
            <person name="Heiman D."/>
            <person name="Hepburn T."/>
            <person name="Howarth C."/>
            <person name="Jen D."/>
            <person name="Larson L."/>
            <person name="Lewis B."/>
            <person name="Mehta T."/>
            <person name="Park D."/>
            <person name="Pearson M."/>
            <person name="Roberts A."/>
            <person name="Saif S."/>
            <person name="Shenoy N."/>
            <person name="Sisk P."/>
            <person name="Stolte C."/>
            <person name="Sykes S."/>
            <person name="Walk T."/>
            <person name="White J."/>
            <person name="Yandava C."/>
            <person name="Burger G."/>
            <person name="Gray M.W."/>
            <person name="Holland P.W.H."/>
            <person name="King N."/>
            <person name="Lang F.B.F."/>
            <person name="Roger A.J."/>
            <person name="Ruiz-Trillo I."/>
            <person name="Lander E."/>
            <person name="Nusbaum C."/>
        </authorList>
    </citation>
    <scope>NUCLEOTIDE SEQUENCE [LARGE SCALE GENOMIC DNA]</scope>
    <source>
        <strain evidence="6">ATCC 38327</strain>
    </source>
</reference>
<dbReference type="InterPro" id="IPR004367">
    <property type="entry name" value="Cyclin_C-dom"/>
</dbReference>
<accession>A0A0L0T1U7</accession>
<dbReference type="InterPro" id="IPR006671">
    <property type="entry name" value="Cyclin_N"/>
</dbReference>
<organism evidence="5 6">
    <name type="scientific">Allomyces macrogynus (strain ATCC 38327)</name>
    <name type="common">Allomyces javanicus var. macrogynus</name>
    <dbReference type="NCBI Taxonomy" id="578462"/>
    <lineage>
        <taxon>Eukaryota</taxon>
        <taxon>Fungi</taxon>
        <taxon>Fungi incertae sedis</taxon>
        <taxon>Blastocladiomycota</taxon>
        <taxon>Blastocladiomycetes</taxon>
        <taxon>Blastocladiales</taxon>
        <taxon>Blastocladiaceae</taxon>
        <taxon>Allomyces</taxon>
    </lineage>
</organism>
<name>A0A0L0T1U7_ALLM3</name>
<evidence type="ECO:0000313" key="6">
    <source>
        <dbReference type="Proteomes" id="UP000054350"/>
    </source>
</evidence>
<evidence type="ECO:0000259" key="3">
    <source>
        <dbReference type="Pfam" id="PF00134"/>
    </source>
</evidence>
<feature type="domain" description="Cyclin N-terminal" evidence="3">
    <location>
        <begin position="167"/>
        <end position="293"/>
    </location>
</feature>
<dbReference type="InterPro" id="IPR039361">
    <property type="entry name" value="Cyclin"/>
</dbReference>
<evidence type="ECO:0000256" key="2">
    <source>
        <dbReference type="SAM" id="MobiDB-lite"/>
    </source>
</evidence>
<dbReference type="PANTHER" id="PTHR10177">
    <property type="entry name" value="CYCLINS"/>
    <property type="match status" value="1"/>
</dbReference>
<dbReference type="Pfam" id="PF00134">
    <property type="entry name" value="Cyclin_N"/>
    <property type="match status" value="1"/>
</dbReference>
<evidence type="ECO:0000256" key="1">
    <source>
        <dbReference type="ARBA" id="ARBA00023127"/>
    </source>
</evidence>
<evidence type="ECO:0000313" key="5">
    <source>
        <dbReference type="EMBL" id="KNE68726.1"/>
    </source>
</evidence>
<dbReference type="InterPro" id="IPR036915">
    <property type="entry name" value="Cyclin-like_sf"/>
</dbReference>
<keyword evidence="1" id="KW-0195">Cyclin</keyword>
<dbReference type="STRING" id="578462.A0A0L0T1U7"/>
<sequence length="480" mass="52782">MRSSARAATAAKLLPSVPKSAVIAAPAHALAPTPAKPPSAVSPRSRRKERDEDLDNPSRAKRTRVNPAPPLEACREPRELLKRMLSSSMTSESDERRARAKRIRRIASDTQAQISNSTLASSSTAVPETPILPPPDALQRLAAHEEQWQSQRAVLMYQESAAHMATLRESEDALVPIPDYSPNGAAAGTAVQAWGWEVRAKGVDWMIQAARYLDITDATVVHALRLCDELFATRAVAPECIPLVGTAALWIVAKLHERKPPSAAFLADMLDHQFTPEYIAWAEVQLLDIVHFRTARPTAFPFLHHLAAVDSRDPARILLATYLILCAQSTPMFLNVPPSVLAAAAYLGAAYAIAGHNNPDRELRTVEPTQWAEVSLARLSAGASDLSADSGVWTSFESARSNTSNSSLSRHRKAKLWTSHHERFALGRTSADLAPVTVELYRAAQEIKTYTPAVFHRFADDEHQGVSVWFAQWVDLNKFW</sequence>
<proteinExistence type="predicted"/>
<dbReference type="EMBL" id="GG745358">
    <property type="protein sequence ID" value="KNE68726.1"/>
    <property type="molecule type" value="Genomic_DNA"/>
</dbReference>
<dbReference type="eggNOG" id="KOG0653">
    <property type="taxonomic scope" value="Eukaryota"/>
</dbReference>
<feature type="domain" description="Cyclin C-terminal" evidence="4">
    <location>
        <begin position="297"/>
        <end position="355"/>
    </location>
</feature>
<dbReference type="AlphaFoldDB" id="A0A0L0T1U7"/>
<dbReference type="VEuPathDB" id="FungiDB:AMAG_13367"/>